<evidence type="ECO:0000313" key="10">
    <source>
        <dbReference type="Proteomes" id="UP000614601"/>
    </source>
</evidence>
<keyword evidence="4" id="KW-0804">Transcription</keyword>
<keyword evidence="5" id="KW-0539">Nucleus</keyword>
<dbReference type="GO" id="GO:0035267">
    <property type="term" value="C:NuA4 histone acetyltransferase complex"/>
    <property type="evidence" value="ECO:0007669"/>
    <property type="project" value="TreeGrafter"/>
</dbReference>
<evidence type="ECO:0000256" key="2">
    <source>
        <dbReference type="ARBA" id="ARBA00022853"/>
    </source>
</evidence>
<dbReference type="GO" id="GO:0006325">
    <property type="term" value="P:chromatin organization"/>
    <property type="evidence" value="ECO:0007669"/>
    <property type="project" value="UniProtKB-KW"/>
</dbReference>
<dbReference type="InterPro" id="IPR025995">
    <property type="entry name" value="Tudor-knot"/>
</dbReference>
<keyword evidence="3" id="KW-0805">Transcription regulation</keyword>
<dbReference type="InterPro" id="IPR016197">
    <property type="entry name" value="Chromo-like_dom_sf"/>
</dbReference>
<sequence length="384" mass="44018">MPPKRKSTTESQIAAKTAKKGGPPPDAKYSVNDTVMCKYGNVFYEAKILAIDPDDGYFIHYQGWNKRYDGFVGFTESNTRFKTYDQDEIKKIKEQVSKEKSATPKANKPKATPKTKERSRNTSTISEDDVKPQEKVVGSKPRISSRTAEKQKPDFGSSRTPKSKKEENSYNGNIVTPTAKKRTDVTIKLESGTKLIGPDLAEMLTDEQEMITRRYRLPRTPAEKTVYNLFENYCKHHNTQLTKMDKMMDLSKAKNLVEPTHINRVDCCAGLINMFEICVTSVLIYPFEKEHIKTIIENETEGEDENRLLRLSKFLGVTYLLRMLSRIHEIIEKTDIPGQNAKVVMEVCYDLARYLGDHLEKYFVADSYYVQPASDYIRRNSNLS</sequence>
<dbReference type="OrthoDB" id="124855at2759"/>
<proteinExistence type="predicted"/>
<dbReference type="InterPro" id="IPR008676">
    <property type="entry name" value="MRG"/>
</dbReference>
<comment type="subcellular location">
    <subcellularLocation>
        <location evidence="1">Nucleus</location>
    </subcellularLocation>
</comment>
<dbReference type="Pfam" id="PF05712">
    <property type="entry name" value="MRG"/>
    <property type="match status" value="1"/>
</dbReference>
<dbReference type="GO" id="GO:0006355">
    <property type="term" value="P:regulation of DNA-templated transcription"/>
    <property type="evidence" value="ECO:0007669"/>
    <property type="project" value="InterPro"/>
</dbReference>
<evidence type="ECO:0000256" key="4">
    <source>
        <dbReference type="ARBA" id="ARBA00023163"/>
    </source>
</evidence>
<comment type="caution">
    <text evidence="9">The sequence shown here is derived from an EMBL/GenBank/DDBJ whole genome shotgun (WGS) entry which is preliminary data.</text>
</comment>
<dbReference type="Proteomes" id="UP000783686">
    <property type="component" value="Unassembled WGS sequence"/>
</dbReference>
<feature type="domain" description="MRG" evidence="7">
    <location>
        <begin position="196"/>
        <end position="368"/>
    </location>
</feature>
<dbReference type="PROSITE" id="PS51640">
    <property type="entry name" value="MRG"/>
    <property type="match status" value="1"/>
</dbReference>
<dbReference type="GO" id="GO:0032221">
    <property type="term" value="C:Rpd3S complex"/>
    <property type="evidence" value="ECO:0007669"/>
    <property type="project" value="TreeGrafter"/>
</dbReference>
<dbReference type="PANTHER" id="PTHR10880:SF15">
    <property type="entry name" value="MSL COMPLEX SUBUNIT 3"/>
    <property type="match status" value="1"/>
</dbReference>
<evidence type="ECO:0000256" key="1">
    <source>
        <dbReference type="ARBA" id="ARBA00004123"/>
    </source>
</evidence>
<dbReference type="Gene3D" id="1.10.274.30">
    <property type="entry name" value="MRG domain"/>
    <property type="match status" value="1"/>
</dbReference>
<evidence type="ECO:0008006" key="11">
    <source>
        <dbReference type="Google" id="ProtNLM"/>
    </source>
</evidence>
<dbReference type="Proteomes" id="UP000614601">
    <property type="component" value="Unassembled WGS sequence"/>
</dbReference>
<evidence type="ECO:0000256" key="6">
    <source>
        <dbReference type="SAM" id="MobiDB-lite"/>
    </source>
</evidence>
<dbReference type="SUPFAM" id="SSF54160">
    <property type="entry name" value="Chromo domain-like"/>
    <property type="match status" value="1"/>
</dbReference>
<evidence type="ECO:0000259" key="7">
    <source>
        <dbReference type="Pfam" id="PF05712"/>
    </source>
</evidence>
<reference evidence="9" key="1">
    <citation type="submission" date="2020-09" db="EMBL/GenBank/DDBJ databases">
        <authorList>
            <person name="Kikuchi T."/>
        </authorList>
    </citation>
    <scope>NUCLEOTIDE SEQUENCE</scope>
    <source>
        <strain evidence="9">SH1</strain>
    </source>
</reference>
<feature type="domain" description="Tudor-knot" evidence="8">
    <location>
        <begin position="33"/>
        <end position="73"/>
    </location>
</feature>
<name>A0A811KAE8_9BILA</name>
<dbReference type="EMBL" id="CAJFCW020000002">
    <property type="protein sequence ID" value="CAG9095701.1"/>
    <property type="molecule type" value="Genomic_DNA"/>
</dbReference>
<dbReference type="Pfam" id="PF11717">
    <property type="entry name" value="Tudor-knot"/>
    <property type="match status" value="1"/>
</dbReference>
<feature type="region of interest" description="Disordered" evidence="6">
    <location>
        <begin position="95"/>
        <end position="175"/>
    </location>
</feature>
<feature type="region of interest" description="Disordered" evidence="6">
    <location>
        <begin position="1"/>
        <end position="28"/>
    </location>
</feature>
<organism evidence="9 10">
    <name type="scientific">Bursaphelenchus okinawaensis</name>
    <dbReference type="NCBI Taxonomy" id="465554"/>
    <lineage>
        <taxon>Eukaryota</taxon>
        <taxon>Metazoa</taxon>
        <taxon>Ecdysozoa</taxon>
        <taxon>Nematoda</taxon>
        <taxon>Chromadorea</taxon>
        <taxon>Rhabditida</taxon>
        <taxon>Tylenchina</taxon>
        <taxon>Tylenchomorpha</taxon>
        <taxon>Aphelenchoidea</taxon>
        <taxon>Aphelenchoididae</taxon>
        <taxon>Bursaphelenchus</taxon>
    </lineage>
</organism>
<gene>
    <name evidence="9" type="ORF">BOKJ2_LOCUS4171</name>
</gene>
<dbReference type="EMBL" id="CAJFDH010000002">
    <property type="protein sequence ID" value="CAD5212370.1"/>
    <property type="molecule type" value="Genomic_DNA"/>
</dbReference>
<dbReference type="PANTHER" id="PTHR10880">
    <property type="entry name" value="MORTALITY FACTOR 4-LIKE PROTEIN"/>
    <property type="match status" value="1"/>
</dbReference>
<dbReference type="AlphaFoldDB" id="A0A811KAE8"/>
<dbReference type="InterPro" id="IPR038217">
    <property type="entry name" value="MRG_C_sf"/>
</dbReference>
<evidence type="ECO:0000259" key="8">
    <source>
        <dbReference type="Pfam" id="PF11717"/>
    </source>
</evidence>
<evidence type="ECO:0000313" key="9">
    <source>
        <dbReference type="EMBL" id="CAD5212370.1"/>
    </source>
</evidence>
<evidence type="ECO:0000256" key="5">
    <source>
        <dbReference type="ARBA" id="ARBA00023242"/>
    </source>
</evidence>
<dbReference type="Gene3D" id="2.30.30.140">
    <property type="match status" value="1"/>
</dbReference>
<keyword evidence="10" id="KW-1185">Reference proteome</keyword>
<accession>A0A811KAE8</accession>
<keyword evidence="2" id="KW-0156">Chromatin regulator</keyword>
<dbReference type="InterPro" id="IPR026541">
    <property type="entry name" value="MRG_dom"/>
</dbReference>
<protein>
    <recommendedName>
        <fullName evidence="11">MRG domain-containing protein</fullName>
    </recommendedName>
</protein>
<evidence type="ECO:0000256" key="3">
    <source>
        <dbReference type="ARBA" id="ARBA00023015"/>
    </source>
</evidence>